<protein>
    <recommendedName>
        <fullName evidence="5">Alpha/beta hydrolase fold-3 domain-containing protein</fullName>
    </recommendedName>
</protein>
<dbReference type="Gene3D" id="3.40.50.1820">
    <property type="entry name" value="alpha/beta hydrolase"/>
    <property type="match status" value="1"/>
</dbReference>
<dbReference type="InterPro" id="IPR029058">
    <property type="entry name" value="AB_hydrolase_fold"/>
</dbReference>
<dbReference type="InterPro" id="IPR050300">
    <property type="entry name" value="GDXG_lipolytic_enzyme"/>
</dbReference>
<dbReference type="PANTHER" id="PTHR48081:SF8">
    <property type="entry name" value="ALPHA_BETA HYDROLASE FOLD-3 DOMAIN-CONTAINING PROTEIN-RELATED"/>
    <property type="match status" value="1"/>
</dbReference>
<sequence>MLRPRVGTAVLPAAGTGRSPRRLSMRMARPRGRLPTPPGTRYRGADGEEYEPETNVAPGAAGSKVILWARGSAFMATQSADFLWFLGLFLSQQTLAGAPRAFGNEGGNYFPAALDGWVRTYASLVGIYGAENVVVAGDSAGAGLTLATLLDALCHLDTPLPAPAGMLLFSPFCDISDDSFDPAKAPARLAFHAKEGGLQKYGGSDYLPFPGYRYPCVAYGSAAQRRTSLASPGRASKEELDALLRSGVKILLNFGGMELLQSQQRHLAAELAAAACRVKGTGSFDHFVIRGGTHDLPVLGLPLIQNTAFCAANQPRDSPVCEAWFRALKWLADDLGWDASGMSALEDWAPTSPASLGVRARAEGSCSKWSTDWEDY</sequence>
<feature type="compositionally biased region" description="Basic residues" evidence="4">
    <location>
        <begin position="19"/>
        <end position="32"/>
    </location>
</feature>
<evidence type="ECO:0000256" key="2">
    <source>
        <dbReference type="ARBA" id="ARBA00022801"/>
    </source>
</evidence>
<organism evidence="6">
    <name type="scientific">Emiliania huxleyi</name>
    <name type="common">Coccolithophore</name>
    <name type="synonym">Pontosphaera huxleyi</name>
    <dbReference type="NCBI Taxonomy" id="2903"/>
    <lineage>
        <taxon>Eukaryota</taxon>
        <taxon>Haptista</taxon>
        <taxon>Haptophyta</taxon>
        <taxon>Prymnesiophyceae</taxon>
        <taxon>Isochrysidales</taxon>
        <taxon>Noelaerhabdaceae</taxon>
        <taxon>Emiliania</taxon>
    </lineage>
</organism>
<dbReference type="EMBL" id="HBIR01061042">
    <property type="protein sequence ID" value="CAE0599870.1"/>
    <property type="molecule type" value="Transcribed_RNA"/>
</dbReference>
<dbReference type="SUPFAM" id="SSF53474">
    <property type="entry name" value="alpha/beta-Hydrolases"/>
    <property type="match status" value="1"/>
</dbReference>
<keyword evidence="2" id="KW-0378">Hydrolase</keyword>
<evidence type="ECO:0000259" key="5">
    <source>
        <dbReference type="Pfam" id="PF07859"/>
    </source>
</evidence>
<dbReference type="AlphaFoldDB" id="A0A7S3U0V8"/>
<accession>A0A7S3U0V8</accession>
<comment type="similarity">
    <text evidence="1">Belongs to the 'GDXG' lipolytic enzyme family.</text>
</comment>
<evidence type="ECO:0000313" key="6">
    <source>
        <dbReference type="EMBL" id="CAE0599870.1"/>
    </source>
</evidence>
<gene>
    <name evidence="6" type="ORF">EHUX00137_LOCUS47432</name>
</gene>
<dbReference type="PANTHER" id="PTHR48081">
    <property type="entry name" value="AB HYDROLASE SUPERFAMILY PROTEIN C4A8.06C"/>
    <property type="match status" value="1"/>
</dbReference>
<evidence type="ECO:0000256" key="3">
    <source>
        <dbReference type="PROSITE-ProRule" id="PRU10038"/>
    </source>
</evidence>
<dbReference type="InterPro" id="IPR013094">
    <property type="entry name" value="AB_hydrolase_3"/>
</dbReference>
<dbReference type="GO" id="GO:0016787">
    <property type="term" value="F:hydrolase activity"/>
    <property type="evidence" value="ECO:0007669"/>
    <property type="project" value="UniProtKB-KW"/>
</dbReference>
<feature type="region of interest" description="Disordered" evidence="4">
    <location>
        <begin position="1"/>
        <end position="55"/>
    </location>
</feature>
<proteinExistence type="inferred from homology"/>
<evidence type="ECO:0000256" key="4">
    <source>
        <dbReference type="SAM" id="MobiDB-lite"/>
    </source>
</evidence>
<feature type="domain" description="Alpha/beta hydrolase fold-3" evidence="5">
    <location>
        <begin position="110"/>
        <end position="278"/>
    </location>
</feature>
<dbReference type="Pfam" id="PF07859">
    <property type="entry name" value="Abhydrolase_3"/>
    <property type="match status" value="1"/>
</dbReference>
<feature type="active site" evidence="3">
    <location>
        <position position="139"/>
    </location>
</feature>
<reference evidence="6" key="1">
    <citation type="submission" date="2021-01" db="EMBL/GenBank/DDBJ databases">
        <authorList>
            <person name="Corre E."/>
            <person name="Pelletier E."/>
            <person name="Niang G."/>
            <person name="Scheremetjew M."/>
            <person name="Finn R."/>
            <person name="Kale V."/>
            <person name="Holt S."/>
            <person name="Cochrane G."/>
            <person name="Meng A."/>
            <person name="Brown T."/>
            <person name="Cohen L."/>
        </authorList>
    </citation>
    <scope>NUCLEOTIDE SEQUENCE</scope>
    <source>
        <strain evidence="6">379</strain>
    </source>
</reference>
<name>A0A7S3U0V8_EMIHU</name>
<dbReference type="InterPro" id="IPR033140">
    <property type="entry name" value="Lipase_GDXG_put_SER_AS"/>
</dbReference>
<dbReference type="PROSITE" id="PS01174">
    <property type="entry name" value="LIPASE_GDXG_SER"/>
    <property type="match status" value="1"/>
</dbReference>
<evidence type="ECO:0000256" key="1">
    <source>
        <dbReference type="ARBA" id="ARBA00010515"/>
    </source>
</evidence>